<sequence length="159" mass="17656">MADDTEALKHEFFFRGFFKKRGFYSLDDLTPTGYLADPFFQTAAHSREWLNGSEDFAAGSDGHQILTERGKKQIDALAGSQGIGLLKNPIIIEGYSNDPAPVVQLLQAKERAVLVRRYLENRLRIEARDIGTMPLQATPPQSSGKTIFDGACIVLLRKA</sequence>
<name>A0A2Z5G0Q7_9BACT</name>
<dbReference type="KEGG" id="abas:ACPOL_2901"/>
<proteinExistence type="predicted"/>
<organism evidence="1 2">
    <name type="scientific">Acidisarcina polymorpha</name>
    <dbReference type="NCBI Taxonomy" id="2211140"/>
    <lineage>
        <taxon>Bacteria</taxon>
        <taxon>Pseudomonadati</taxon>
        <taxon>Acidobacteriota</taxon>
        <taxon>Terriglobia</taxon>
        <taxon>Terriglobales</taxon>
        <taxon>Acidobacteriaceae</taxon>
        <taxon>Acidisarcina</taxon>
    </lineage>
</organism>
<dbReference type="RefSeq" id="WP_114207481.1">
    <property type="nucleotide sequence ID" value="NZ_CP030840.1"/>
</dbReference>
<dbReference type="AlphaFoldDB" id="A0A2Z5G0Q7"/>
<evidence type="ECO:0000313" key="1">
    <source>
        <dbReference type="EMBL" id="AXC12205.1"/>
    </source>
</evidence>
<gene>
    <name evidence="1" type="ORF">ACPOL_2901</name>
</gene>
<keyword evidence="2" id="KW-1185">Reference proteome</keyword>
<accession>A0A2Z5G0Q7</accession>
<evidence type="ECO:0000313" key="2">
    <source>
        <dbReference type="Proteomes" id="UP000253606"/>
    </source>
</evidence>
<dbReference type="Proteomes" id="UP000253606">
    <property type="component" value="Chromosome"/>
</dbReference>
<reference evidence="1 2" key="1">
    <citation type="journal article" date="2018" name="Front. Microbiol.">
        <title>Hydrolytic Capabilities as a Key to Environmental Success: Chitinolytic and Cellulolytic Acidobacteria From Acidic Sub-arctic Soils and Boreal Peatlands.</title>
        <authorList>
            <person name="Belova S.E."/>
            <person name="Ravin N.V."/>
            <person name="Pankratov T.A."/>
            <person name="Rakitin A.L."/>
            <person name="Ivanova A.A."/>
            <person name="Beletsky A.V."/>
            <person name="Mardanov A.V."/>
            <person name="Sinninghe Damste J.S."/>
            <person name="Dedysh S.N."/>
        </authorList>
    </citation>
    <scope>NUCLEOTIDE SEQUENCE [LARGE SCALE GENOMIC DNA]</scope>
    <source>
        <strain evidence="1 2">SBC82</strain>
    </source>
</reference>
<dbReference type="OrthoDB" id="9860853at2"/>
<dbReference type="EMBL" id="CP030840">
    <property type="protein sequence ID" value="AXC12205.1"/>
    <property type="molecule type" value="Genomic_DNA"/>
</dbReference>
<protein>
    <submittedName>
        <fullName evidence="1">Uncharacterized protein</fullName>
    </submittedName>
</protein>